<feature type="transmembrane region" description="Helical" evidence="1">
    <location>
        <begin position="21"/>
        <end position="40"/>
    </location>
</feature>
<evidence type="ECO:0000313" key="2">
    <source>
        <dbReference type="EnsemblMetazoa" id="XP_038045604.1"/>
    </source>
</evidence>
<dbReference type="RefSeq" id="XP_038045604.1">
    <property type="nucleotide sequence ID" value="XM_038189676.1"/>
</dbReference>
<keyword evidence="1" id="KW-1133">Transmembrane helix</keyword>
<dbReference type="OrthoDB" id="10657012at2759"/>
<name>A0A913Z128_PATMI</name>
<sequence length="261" mass="29507">MGGSRESYRRSFSNRVCQRPWYIMLTAVSLILAGHGKLTWAVESTNATADLGQHDTVSCVIPDDIYVDYVLELKDRVSLFLDQYMSHGSQPSVTRPVIAAFRRRLLGEGTHPFDRLWVSLCEIEGYTAWLDRASALSSANGWTELSDEAVFLSNLIDAMVALLRSELQRVEACESFPIPTLPTDIRDTTPADQSEASISWSPLRDIDRSQSCATQLKVRNSSLIQYSFVANFLYRLHTHICSTDDRFCFVFSDMIQSNIFQ</sequence>
<proteinExistence type="predicted"/>
<accession>A0A913Z128</accession>
<evidence type="ECO:0000256" key="1">
    <source>
        <dbReference type="SAM" id="Phobius"/>
    </source>
</evidence>
<reference evidence="2" key="1">
    <citation type="submission" date="2022-11" db="UniProtKB">
        <authorList>
            <consortium name="EnsemblMetazoa"/>
        </authorList>
    </citation>
    <scope>IDENTIFICATION</scope>
</reference>
<dbReference type="EnsemblMetazoa" id="XM_038189676.1">
    <property type="protein sequence ID" value="XP_038045604.1"/>
    <property type="gene ID" value="LOC119720124"/>
</dbReference>
<dbReference type="GeneID" id="119720124"/>
<evidence type="ECO:0000313" key="3">
    <source>
        <dbReference type="Proteomes" id="UP000887568"/>
    </source>
</evidence>
<dbReference type="AlphaFoldDB" id="A0A913Z128"/>
<keyword evidence="1" id="KW-0812">Transmembrane</keyword>
<dbReference type="Proteomes" id="UP000887568">
    <property type="component" value="Unplaced"/>
</dbReference>
<keyword evidence="1" id="KW-0472">Membrane</keyword>
<keyword evidence="3" id="KW-1185">Reference proteome</keyword>
<organism evidence="2 3">
    <name type="scientific">Patiria miniata</name>
    <name type="common">Bat star</name>
    <name type="synonym">Asterina miniata</name>
    <dbReference type="NCBI Taxonomy" id="46514"/>
    <lineage>
        <taxon>Eukaryota</taxon>
        <taxon>Metazoa</taxon>
        <taxon>Echinodermata</taxon>
        <taxon>Eleutherozoa</taxon>
        <taxon>Asterozoa</taxon>
        <taxon>Asteroidea</taxon>
        <taxon>Valvatacea</taxon>
        <taxon>Valvatida</taxon>
        <taxon>Asterinidae</taxon>
        <taxon>Patiria</taxon>
    </lineage>
</organism>
<protein>
    <submittedName>
        <fullName evidence="2">Uncharacterized protein</fullName>
    </submittedName>
</protein>